<sequence length="219" mass="23427">MAIKESKINSTSNVNTSNSTSKGDNGFAIICSNLNNENTEMITSYKAITFDAVPVTKVSRSADVTAYPVQDGSDVSDNVRIKNNKLTLSGIITETPLALRGDMLSSAGVNGNRCSQAIAYLDEIMNARHTLIVSTEHKTFDNMILTGIDYQYKTESALQFDLQFEQIRLVSAATTNAIAVKTASPKSTGGQVKSKVPANAGTTASTTKDTLPTYDGEVK</sequence>
<dbReference type="EMBL" id="DABHBG010000003">
    <property type="protein sequence ID" value="HAJ1189094.1"/>
    <property type="molecule type" value="Genomic_DNA"/>
</dbReference>
<name>A0A7A6VV22_ECOLX</name>
<evidence type="ECO:0000256" key="1">
    <source>
        <dbReference type="SAM" id="MobiDB-lite"/>
    </source>
</evidence>
<proteinExistence type="predicted"/>
<accession>A0A7A6VV22</accession>
<comment type="caution">
    <text evidence="3">The sequence shown here is derived from an EMBL/GenBank/DDBJ whole genome shotgun (WGS) entry which is preliminary data.</text>
</comment>
<evidence type="ECO:0000259" key="2">
    <source>
        <dbReference type="Pfam" id="PF21821"/>
    </source>
</evidence>
<reference evidence="3" key="1">
    <citation type="journal article" date="2018" name="Genome Biol.">
        <title>SKESA: strategic k-mer extension for scrupulous assemblies.</title>
        <authorList>
            <person name="Souvorov A."/>
            <person name="Agarwala R."/>
            <person name="Lipman D.J."/>
        </authorList>
    </citation>
    <scope>NUCLEOTIDE SEQUENCE</scope>
    <source>
        <strain evidence="3">EC00677</strain>
    </source>
</reference>
<evidence type="ECO:0000313" key="3">
    <source>
        <dbReference type="EMBL" id="HAJ1189094.1"/>
    </source>
</evidence>
<dbReference type="RefSeq" id="WP_097731956.1">
    <property type="nucleotide sequence ID" value="NZ_NNYT01000008.1"/>
</dbReference>
<feature type="domain" description="Dit-like phage tail protein N-terminal" evidence="2">
    <location>
        <begin position="50"/>
        <end position="176"/>
    </location>
</feature>
<feature type="region of interest" description="Disordered" evidence="1">
    <location>
        <begin position="184"/>
        <end position="219"/>
    </location>
</feature>
<feature type="compositionally biased region" description="Polar residues" evidence="1">
    <location>
        <begin position="200"/>
        <end position="210"/>
    </location>
</feature>
<organism evidence="3">
    <name type="scientific">Escherichia coli</name>
    <dbReference type="NCBI Taxonomy" id="562"/>
    <lineage>
        <taxon>Bacteria</taxon>
        <taxon>Pseudomonadati</taxon>
        <taxon>Pseudomonadota</taxon>
        <taxon>Gammaproteobacteria</taxon>
        <taxon>Enterobacterales</taxon>
        <taxon>Enterobacteriaceae</taxon>
        <taxon>Escherichia</taxon>
    </lineage>
</organism>
<dbReference type="AlphaFoldDB" id="A0A7A6VV22"/>
<dbReference type="Pfam" id="PF21821">
    <property type="entry name" value="Dit_like"/>
    <property type="match status" value="1"/>
</dbReference>
<protein>
    <recommendedName>
        <fullName evidence="2">Dit-like phage tail protein N-terminal domain-containing protein</fullName>
    </recommendedName>
</protein>
<gene>
    <name evidence="3" type="ORF">HL629_04795</name>
</gene>
<dbReference type="InterPro" id="IPR048494">
    <property type="entry name" value="Dit-like_N"/>
</dbReference>
<reference evidence="3" key="2">
    <citation type="submission" date="2019-09" db="EMBL/GenBank/DDBJ databases">
        <authorList>
            <consortium name="NCBI Pathogen Detection Project"/>
        </authorList>
    </citation>
    <scope>NUCLEOTIDE SEQUENCE</scope>
    <source>
        <strain evidence="3">EC00677</strain>
    </source>
</reference>